<dbReference type="AlphaFoldDB" id="A0A085LIN5"/>
<protein>
    <submittedName>
        <fullName evidence="2">Uncharacterized protein</fullName>
    </submittedName>
</protein>
<evidence type="ECO:0000313" key="3">
    <source>
        <dbReference type="Proteomes" id="UP000030764"/>
    </source>
</evidence>
<proteinExistence type="predicted"/>
<accession>A0A085LIN5</accession>
<name>A0A085LIN5_9BILA</name>
<reference evidence="2 3" key="1">
    <citation type="journal article" date="2014" name="Nat. Genet.">
        <title>Genome and transcriptome of the porcine whipworm Trichuris suis.</title>
        <authorList>
            <person name="Jex A.R."/>
            <person name="Nejsum P."/>
            <person name="Schwarz E.M."/>
            <person name="Hu L."/>
            <person name="Young N.D."/>
            <person name="Hall R.S."/>
            <person name="Korhonen P.K."/>
            <person name="Liao S."/>
            <person name="Thamsborg S."/>
            <person name="Xia J."/>
            <person name="Xu P."/>
            <person name="Wang S."/>
            <person name="Scheerlinck J.P."/>
            <person name="Hofmann A."/>
            <person name="Sternberg P.W."/>
            <person name="Wang J."/>
            <person name="Gasser R.B."/>
        </authorList>
    </citation>
    <scope>NUCLEOTIDE SEQUENCE [LARGE SCALE GENOMIC DNA]</scope>
    <source>
        <strain evidence="2">DCEP-RM93M</strain>
    </source>
</reference>
<dbReference type="EMBL" id="KL364405">
    <property type="protein sequence ID" value="KFD44831.1"/>
    <property type="molecule type" value="Genomic_DNA"/>
</dbReference>
<keyword evidence="3" id="KW-1185">Reference proteome</keyword>
<feature type="region of interest" description="Disordered" evidence="1">
    <location>
        <begin position="39"/>
        <end position="66"/>
    </location>
</feature>
<dbReference type="Proteomes" id="UP000030764">
    <property type="component" value="Unassembled WGS sequence"/>
</dbReference>
<organism evidence="2 3">
    <name type="scientific">Trichuris suis</name>
    <name type="common">pig whipworm</name>
    <dbReference type="NCBI Taxonomy" id="68888"/>
    <lineage>
        <taxon>Eukaryota</taxon>
        <taxon>Metazoa</taxon>
        <taxon>Ecdysozoa</taxon>
        <taxon>Nematoda</taxon>
        <taxon>Enoplea</taxon>
        <taxon>Dorylaimia</taxon>
        <taxon>Trichinellida</taxon>
        <taxon>Trichuridae</taxon>
        <taxon>Trichuris</taxon>
    </lineage>
</organism>
<gene>
    <name evidence="2" type="ORF">M513_14292</name>
</gene>
<evidence type="ECO:0000256" key="1">
    <source>
        <dbReference type="SAM" id="MobiDB-lite"/>
    </source>
</evidence>
<sequence length="66" mass="7321">MAYHWENPELFTLDYIVNEIEESLSGYNSPHVLDVGTSRNRSGKDNCLVTNGGVSSFTKRSESPNG</sequence>
<evidence type="ECO:0000313" key="2">
    <source>
        <dbReference type="EMBL" id="KFD44831.1"/>
    </source>
</evidence>
<feature type="compositionally biased region" description="Polar residues" evidence="1">
    <location>
        <begin position="48"/>
        <end position="58"/>
    </location>
</feature>